<dbReference type="NCBIfam" id="NF001824">
    <property type="entry name" value="PRK00558.1-5"/>
    <property type="match status" value="1"/>
</dbReference>
<dbReference type="Gene3D" id="4.10.860.10">
    <property type="entry name" value="UVR domain"/>
    <property type="match status" value="1"/>
</dbReference>
<feature type="domain" description="UVR" evidence="7">
    <location>
        <begin position="212"/>
        <end position="247"/>
    </location>
</feature>
<organism evidence="10 11">
    <name type="scientific">Microlunatus ginsengisoli</name>
    <dbReference type="NCBI Taxonomy" id="363863"/>
    <lineage>
        <taxon>Bacteria</taxon>
        <taxon>Bacillati</taxon>
        <taxon>Actinomycetota</taxon>
        <taxon>Actinomycetes</taxon>
        <taxon>Propionibacteriales</taxon>
        <taxon>Propionibacteriaceae</taxon>
        <taxon>Microlunatus</taxon>
    </lineage>
</organism>
<dbReference type="InterPro" id="IPR001943">
    <property type="entry name" value="UVR_dom"/>
</dbReference>
<dbReference type="Pfam" id="PF22920">
    <property type="entry name" value="UvrC_RNaseH"/>
    <property type="match status" value="1"/>
</dbReference>
<feature type="domain" description="GIY-YIG" evidence="8">
    <location>
        <begin position="20"/>
        <end position="99"/>
    </location>
</feature>
<dbReference type="PROSITE" id="PS50151">
    <property type="entry name" value="UVR"/>
    <property type="match status" value="1"/>
</dbReference>
<feature type="domain" description="UvrC family homology region profile" evidence="9">
    <location>
        <begin position="263"/>
        <end position="519"/>
    </location>
</feature>
<keyword evidence="11" id="KW-1185">Reference proteome</keyword>
<keyword evidence="5 6" id="KW-0234">DNA repair</keyword>
<dbReference type="SUPFAM" id="SSF46600">
    <property type="entry name" value="C-terminal UvrC-binding domain of UvrB"/>
    <property type="match status" value="1"/>
</dbReference>
<evidence type="ECO:0000256" key="3">
    <source>
        <dbReference type="ARBA" id="ARBA00022769"/>
    </source>
</evidence>
<evidence type="ECO:0000256" key="5">
    <source>
        <dbReference type="ARBA" id="ARBA00023204"/>
    </source>
</evidence>
<dbReference type="Pfam" id="PF01541">
    <property type="entry name" value="GIY-YIG"/>
    <property type="match status" value="1"/>
</dbReference>
<dbReference type="PANTHER" id="PTHR30562:SF1">
    <property type="entry name" value="UVRABC SYSTEM PROTEIN C"/>
    <property type="match status" value="1"/>
</dbReference>
<dbReference type="SMART" id="SM00465">
    <property type="entry name" value="GIYc"/>
    <property type="match status" value="1"/>
</dbReference>
<comment type="similarity">
    <text evidence="6">Belongs to the UvrC family.</text>
</comment>
<protein>
    <recommendedName>
        <fullName evidence="6">UvrABC system protein C</fullName>
        <shortName evidence="6">Protein UvrC</shortName>
    </recommendedName>
    <alternativeName>
        <fullName evidence="6">Excinuclease ABC subunit C</fullName>
    </alternativeName>
</protein>
<keyword evidence="4 6" id="KW-0267">Excision nuclease</keyword>
<reference evidence="11" key="1">
    <citation type="journal article" date="2019" name="Int. J. Syst. Evol. Microbiol.">
        <title>The Global Catalogue of Microorganisms (GCM) 10K type strain sequencing project: providing services to taxonomists for standard genome sequencing and annotation.</title>
        <authorList>
            <consortium name="The Broad Institute Genomics Platform"/>
            <consortium name="The Broad Institute Genome Sequencing Center for Infectious Disease"/>
            <person name="Wu L."/>
            <person name="Ma J."/>
        </authorList>
    </citation>
    <scope>NUCLEOTIDE SEQUENCE [LARGE SCALE GENOMIC DNA]</scope>
    <source>
        <strain evidence="11">JCM 16929</strain>
    </source>
</reference>
<dbReference type="InterPro" id="IPR003583">
    <property type="entry name" value="Hlx-hairpin-Hlx_DNA-bd_motif"/>
</dbReference>
<dbReference type="InterPro" id="IPR000305">
    <property type="entry name" value="GIY-YIG_endonuc"/>
</dbReference>
<evidence type="ECO:0000259" key="8">
    <source>
        <dbReference type="PROSITE" id="PS50164"/>
    </source>
</evidence>
<dbReference type="InterPro" id="IPR036876">
    <property type="entry name" value="UVR_dom_sf"/>
</dbReference>
<dbReference type="PROSITE" id="PS50165">
    <property type="entry name" value="UVRC"/>
    <property type="match status" value="1"/>
</dbReference>
<dbReference type="PANTHER" id="PTHR30562">
    <property type="entry name" value="UVRC/OXIDOREDUCTASE"/>
    <property type="match status" value="1"/>
</dbReference>
<dbReference type="Gene3D" id="3.30.420.340">
    <property type="entry name" value="UvrC, RNAse H endonuclease domain"/>
    <property type="match status" value="1"/>
</dbReference>
<dbReference type="SUPFAM" id="SSF82771">
    <property type="entry name" value="GIY-YIG endonuclease"/>
    <property type="match status" value="1"/>
</dbReference>
<accession>A0ABP7A9A0</accession>
<dbReference type="HAMAP" id="MF_00203">
    <property type="entry name" value="UvrC"/>
    <property type="match status" value="1"/>
</dbReference>
<dbReference type="InterPro" id="IPR001162">
    <property type="entry name" value="UvrC_RNase_H_dom"/>
</dbReference>
<dbReference type="InterPro" id="IPR038476">
    <property type="entry name" value="UvrC_RNase_H_dom_sf"/>
</dbReference>
<sequence>MPTRLTRTPAFRPKPGEIPDQPGVYRFSDADGRVIYVGKAKSLRSRLNSYFGDPAGLHHRTATMVATARHVDWTVVQTEVEALQLEYSWIKEFDPRFNVKYRDDKSYPWLAVTMSEEYPRVMVGRGAKKKGTRYFGPYSHAWAIRETVDLVLRVFPMRSCRPGVFKNHRQLGRPCLLGYIGKCSAPCVGRVSAEEHREIAEDFCQFIGGHAAPLIKGLERDMRAASAELEFEKAAVLRDDIAALQQAMEKNAIVFRDGTDADVIALAEDPLEVAVQIFHVRQGRVRGERGWVADRVDDGGTDELIENFLLQLYADADEDSGIPREILVPALPSSLESLTQLLTEQRGSAVQIRVPQRGDKRTLMETVARNASEALVRHKTTRAGDLSTRNRALEEIQEALDLPSPPLRIECYDISNLQGTEVVASMVVFEDGLPRKSEYRRFVIRGVDGQNDVAAMHEVITRRFRRLLDERRPGVVDDGSGSTEEGPLLIDPTTGAPRKFAYAPALVVVDGGPPQVAAAAAAMTELGIDDVALCGLAKRLEEVWLPDSDEPVILSRTSEGLYLLQRIRDEAHRFAITHHRNRRSKSMVESLLDDVPGLGEVRRKALISHFGSLKKLRAATVDEIAAVPGFGTKTALAIKVRLDAKPQPEAVNTATGEILT</sequence>
<dbReference type="InterPro" id="IPR004791">
    <property type="entry name" value="UvrC"/>
</dbReference>
<evidence type="ECO:0000256" key="1">
    <source>
        <dbReference type="ARBA" id="ARBA00022490"/>
    </source>
</evidence>
<dbReference type="NCBIfam" id="TIGR00194">
    <property type="entry name" value="uvrC"/>
    <property type="match status" value="1"/>
</dbReference>
<comment type="subunit">
    <text evidence="6">Interacts with UvrB in an incision complex.</text>
</comment>
<keyword evidence="3 6" id="KW-0228">DNA excision</keyword>
<dbReference type="InterPro" id="IPR047296">
    <property type="entry name" value="GIY-YIG_UvrC_Cho"/>
</dbReference>
<proteinExistence type="inferred from homology"/>
<dbReference type="Gene3D" id="1.10.150.20">
    <property type="entry name" value="5' to 3' exonuclease, C-terminal subdomain"/>
    <property type="match status" value="1"/>
</dbReference>
<dbReference type="CDD" id="cd10434">
    <property type="entry name" value="GIY-YIG_UvrC_Cho"/>
    <property type="match status" value="1"/>
</dbReference>
<dbReference type="SMART" id="SM00278">
    <property type="entry name" value="HhH1"/>
    <property type="match status" value="2"/>
</dbReference>
<dbReference type="Pfam" id="PF02151">
    <property type="entry name" value="UVR"/>
    <property type="match status" value="1"/>
</dbReference>
<gene>
    <name evidence="6 10" type="primary">uvrC</name>
    <name evidence="10" type="ORF">GCM10022236_32060</name>
</gene>
<dbReference type="RefSeq" id="WP_344806324.1">
    <property type="nucleotide sequence ID" value="NZ_BAABAB010000022.1"/>
</dbReference>
<dbReference type="InterPro" id="IPR050066">
    <property type="entry name" value="UvrABC_protein_C"/>
</dbReference>
<evidence type="ECO:0000256" key="2">
    <source>
        <dbReference type="ARBA" id="ARBA00022763"/>
    </source>
</evidence>
<dbReference type="PROSITE" id="PS50164">
    <property type="entry name" value="GIY_YIG"/>
    <property type="match status" value="1"/>
</dbReference>
<keyword evidence="2 6" id="KW-0227">DNA damage</keyword>
<keyword evidence="6" id="KW-0742">SOS response</keyword>
<evidence type="ECO:0000259" key="9">
    <source>
        <dbReference type="PROSITE" id="PS50165"/>
    </source>
</evidence>
<keyword evidence="1 6" id="KW-0963">Cytoplasm</keyword>
<comment type="caution">
    <text evidence="10">The sequence shown here is derived from an EMBL/GenBank/DDBJ whole genome shotgun (WGS) entry which is preliminary data.</text>
</comment>
<dbReference type="InterPro" id="IPR010994">
    <property type="entry name" value="RuvA_2-like"/>
</dbReference>
<name>A0ABP7A9A0_9ACTN</name>
<evidence type="ECO:0000256" key="4">
    <source>
        <dbReference type="ARBA" id="ARBA00022881"/>
    </source>
</evidence>
<comment type="subcellular location">
    <subcellularLocation>
        <location evidence="6">Cytoplasm</location>
    </subcellularLocation>
</comment>
<dbReference type="InterPro" id="IPR035901">
    <property type="entry name" value="GIY-YIG_endonuc_sf"/>
</dbReference>
<dbReference type="Pfam" id="PF08459">
    <property type="entry name" value="UvrC_RNaseH_dom"/>
    <property type="match status" value="1"/>
</dbReference>
<evidence type="ECO:0000313" key="10">
    <source>
        <dbReference type="EMBL" id="GAA3627340.1"/>
    </source>
</evidence>
<comment type="function">
    <text evidence="6">The UvrABC repair system catalyzes the recognition and processing of DNA lesions. UvrC both incises the 5' and 3' sides of the lesion. The N-terminal half is responsible for the 3' incision and the C-terminal half is responsible for the 5' incision.</text>
</comment>
<evidence type="ECO:0000259" key="7">
    <source>
        <dbReference type="PROSITE" id="PS50151"/>
    </source>
</evidence>
<evidence type="ECO:0000256" key="6">
    <source>
        <dbReference type="HAMAP-Rule" id="MF_00203"/>
    </source>
</evidence>
<dbReference type="Pfam" id="PF14520">
    <property type="entry name" value="HHH_5"/>
    <property type="match status" value="1"/>
</dbReference>
<dbReference type="SUPFAM" id="SSF47781">
    <property type="entry name" value="RuvA domain 2-like"/>
    <property type="match status" value="1"/>
</dbReference>
<evidence type="ECO:0000313" key="11">
    <source>
        <dbReference type="Proteomes" id="UP001501490"/>
    </source>
</evidence>
<dbReference type="Proteomes" id="UP001501490">
    <property type="component" value="Unassembled WGS sequence"/>
</dbReference>
<dbReference type="EMBL" id="BAABAB010000022">
    <property type="protein sequence ID" value="GAA3627340.1"/>
    <property type="molecule type" value="Genomic_DNA"/>
</dbReference>
<dbReference type="Gene3D" id="3.40.1440.10">
    <property type="entry name" value="GIY-YIG endonuclease"/>
    <property type="match status" value="1"/>
</dbReference>